<evidence type="ECO:0000313" key="3">
    <source>
        <dbReference type="Proteomes" id="UP001595932"/>
    </source>
</evidence>
<comment type="caution">
    <text evidence="2">The sequence shown here is derived from an EMBL/GenBank/DDBJ whole genome shotgun (WGS) entry which is preliminary data.</text>
</comment>
<feature type="chain" id="PRO_5046006408" description="Intracellular proteinase inhibitor BsuPI domain-containing protein" evidence="1">
    <location>
        <begin position="26"/>
        <end position="164"/>
    </location>
</feature>
<dbReference type="PROSITE" id="PS51257">
    <property type="entry name" value="PROKAR_LIPOPROTEIN"/>
    <property type="match status" value="1"/>
</dbReference>
<protein>
    <recommendedName>
        <fullName evidence="4">Intracellular proteinase inhibitor BsuPI domain-containing protein</fullName>
    </recommendedName>
</protein>
<dbReference type="Proteomes" id="UP001595932">
    <property type="component" value="Unassembled WGS sequence"/>
</dbReference>
<keyword evidence="1" id="KW-0732">Signal</keyword>
<evidence type="ECO:0000313" key="2">
    <source>
        <dbReference type="EMBL" id="MFC4714189.1"/>
    </source>
</evidence>
<proteinExistence type="predicted"/>
<evidence type="ECO:0008006" key="4">
    <source>
        <dbReference type="Google" id="ProtNLM"/>
    </source>
</evidence>
<name>A0ABV9MGL7_9BACL</name>
<accession>A0ABV9MGL7</accession>
<feature type="signal peptide" evidence="1">
    <location>
        <begin position="1"/>
        <end position="25"/>
    </location>
</feature>
<evidence type="ECO:0000256" key="1">
    <source>
        <dbReference type="SAM" id="SignalP"/>
    </source>
</evidence>
<dbReference type="RefSeq" id="WP_377279915.1">
    <property type="nucleotide sequence ID" value="NZ_JBHSGL010000015.1"/>
</dbReference>
<sequence>MRRLFIVRSLLLILVVGLMGCGTNNDDKENASNEPKNTTDSKQMEDFEVTIHVENGESELNVYATITYIGPEAEKNIYHGGSIFYFNIYQQDGDYEYLGAMNQPLLTTTLIQNEAHRVNFEEIKQLELQPGIYEFEAIANISLDSDNMMETALQIPVSTIKEID</sequence>
<organism evidence="2 3">
    <name type="scientific">Planococcus dechangensis</name>
    <dbReference type="NCBI Taxonomy" id="1176255"/>
    <lineage>
        <taxon>Bacteria</taxon>
        <taxon>Bacillati</taxon>
        <taxon>Bacillota</taxon>
        <taxon>Bacilli</taxon>
        <taxon>Bacillales</taxon>
        <taxon>Caryophanaceae</taxon>
        <taxon>Planococcus</taxon>
    </lineage>
</organism>
<reference evidence="3" key="1">
    <citation type="journal article" date="2019" name="Int. J. Syst. Evol. Microbiol.">
        <title>The Global Catalogue of Microorganisms (GCM) 10K type strain sequencing project: providing services to taxonomists for standard genome sequencing and annotation.</title>
        <authorList>
            <consortium name="The Broad Institute Genomics Platform"/>
            <consortium name="The Broad Institute Genome Sequencing Center for Infectious Disease"/>
            <person name="Wu L."/>
            <person name="Ma J."/>
        </authorList>
    </citation>
    <scope>NUCLEOTIDE SEQUENCE [LARGE SCALE GENOMIC DNA]</scope>
    <source>
        <strain evidence="3">CGMCC 1.12151</strain>
    </source>
</reference>
<gene>
    <name evidence="2" type="ORF">ACFO5U_15170</name>
</gene>
<dbReference type="EMBL" id="JBHSGL010000015">
    <property type="protein sequence ID" value="MFC4714189.1"/>
    <property type="molecule type" value="Genomic_DNA"/>
</dbReference>
<keyword evidence="3" id="KW-1185">Reference proteome</keyword>